<evidence type="ECO:0000313" key="2">
    <source>
        <dbReference type="EMBL" id="MDX2965192.1"/>
    </source>
</evidence>
<dbReference type="EMBL" id="JARAWC010000038">
    <property type="protein sequence ID" value="MDX2965192.1"/>
    <property type="molecule type" value="Genomic_DNA"/>
</dbReference>
<protein>
    <recommendedName>
        <fullName evidence="6">ABC-2 family transporter protein</fullName>
    </recommendedName>
</protein>
<evidence type="ECO:0000313" key="5">
    <source>
        <dbReference type="Proteomes" id="UP001282288"/>
    </source>
</evidence>
<dbReference type="EMBL" id="JARAWP010000028">
    <property type="protein sequence ID" value="MDX3023578.1"/>
    <property type="molecule type" value="Genomic_DNA"/>
</dbReference>
<keyword evidence="1" id="KW-0812">Transmembrane</keyword>
<dbReference type="GeneID" id="69805667"/>
<evidence type="ECO:0000256" key="1">
    <source>
        <dbReference type="SAM" id="Phobius"/>
    </source>
</evidence>
<dbReference type="Proteomes" id="UP001272987">
    <property type="component" value="Unassembled WGS sequence"/>
</dbReference>
<feature type="transmembrane region" description="Helical" evidence="1">
    <location>
        <begin position="50"/>
        <end position="67"/>
    </location>
</feature>
<feature type="transmembrane region" description="Helical" evidence="1">
    <location>
        <begin position="120"/>
        <end position="139"/>
    </location>
</feature>
<keyword evidence="1" id="KW-0472">Membrane</keyword>
<evidence type="ECO:0000313" key="4">
    <source>
        <dbReference type="Proteomes" id="UP001272987"/>
    </source>
</evidence>
<comment type="caution">
    <text evidence="2">The sequence shown here is derived from an EMBL/GenBank/DDBJ whole genome shotgun (WGS) entry which is preliminary data.</text>
</comment>
<feature type="transmembrane region" description="Helical" evidence="1">
    <location>
        <begin position="87"/>
        <end position="108"/>
    </location>
</feature>
<feature type="transmembrane region" description="Helical" evidence="1">
    <location>
        <begin position="188"/>
        <end position="204"/>
    </location>
</feature>
<accession>A0AAP6EJG4</accession>
<keyword evidence="1" id="KW-1133">Transmembrane helix</keyword>
<proteinExistence type="predicted"/>
<evidence type="ECO:0008006" key="6">
    <source>
        <dbReference type="Google" id="ProtNLM"/>
    </source>
</evidence>
<organism evidence="2 5">
    <name type="scientific">Streptomyces acidiscabies</name>
    <dbReference type="NCBI Taxonomy" id="42234"/>
    <lineage>
        <taxon>Bacteria</taxon>
        <taxon>Bacillati</taxon>
        <taxon>Actinomycetota</taxon>
        <taxon>Actinomycetes</taxon>
        <taxon>Kitasatosporales</taxon>
        <taxon>Streptomycetaceae</taxon>
        <taxon>Streptomyces</taxon>
    </lineage>
</organism>
<dbReference type="RefSeq" id="WP_010351389.1">
    <property type="nucleotide sequence ID" value="NZ_BCMK01000085.1"/>
</dbReference>
<dbReference type="Proteomes" id="UP001282288">
    <property type="component" value="Unassembled WGS sequence"/>
</dbReference>
<keyword evidence="4" id="KW-1185">Reference proteome</keyword>
<gene>
    <name evidence="2" type="ORF">PV399_36530</name>
    <name evidence="3" type="ORF">PV666_37750</name>
</gene>
<feature type="transmembrane region" description="Helical" evidence="1">
    <location>
        <begin position="151"/>
        <end position="168"/>
    </location>
</feature>
<sequence length="240" mass="25322">MRHRLTPHLVPHLLRLAPRLPLALCAGAALAVAALPPALSLHLEPGVAALLLRLTAALCALPVAFALDDPGARITATLPYPVALRRLLRLVPVCAAVAVTWTVCAVLLRGAAYPDGLPLPGFFLETAVLASAVLLLAALGLRITGGERGSALAAPGSVLLLLVLALSPARPRLFALPYGESWDASRRVWAFALVALVVLSGVLLRERFHRTGAGVRSGPPRWRGVPRRPGPGCRPWRRGC</sequence>
<reference evidence="2 4" key="1">
    <citation type="journal article" date="2023" name="Microb. Genom.">
        <title>Mesoterricola silvestris gen. nov., sp. nov., Mesoterricola sediminis sp. nov., Geothrix oryzae sp. nov., Geothrix edaphica sp. nov., Geothrix rubra sp. nov., and Geothrix limicola sp. nov., six novel members of Acidobacteriota isolated from soils.</title>
        <authorList>
            <person name="Weisberg A.J."/>
            <person name="Pearce E."/>
            <person name="Kramer C.G."/>
            <person name="Chang J.H."/>
            <person name="Clarke C.R."/>
        </authorList>
    </citation>
    <scope>NUCLEOTIDE SEQUENCE</scope>
    <source>
        <strain evidence="3 4">NB05-1H</strain>
        <strain evidence="2">NRRL_B-16521</strain>
    </source>
</reference>
<dbReference type="AlphaFoldDB" id="A0AAP6EJG4"/>
<name>A0AAP6EJG4_9ACTN</name>
<evidence type="ECO:0000313" key="3">
    <source>
        <dbReference type="EMBL" id="MDX3023578.1"/>
    </source>
</evidence>